<evidence type="ECO:0000313" key="1">
    <source>
        <dbReference type="EMBL" id="VDP02212.1"/>
    </source>
</evidence>
<keyword evidence="2" id="KW-1185">Reference proteome</keyword>
<dbReference type="WBParaSite" id="SCUD_0000623701-mRNA-1">
    <property type="protein sequence ID" value="SCUD_0000623701-mRNA-1"/>
    <property type="gene ID" value="SCUD_0000623701"/>
</dbReference>
<organism evidence="3">
    <name type="scientific">Schistosoma curassoni</name>
    <dbReference type="NCBI Taxonomy" id="6186"/>
    <lineage>
        <taxon>Eukaryota</taxon>
        <taxon>Metazoa</taxon>
        <taxon>Spiralia</taxon>
        <taxon>Lophotrochozoa</taxon>
        <taxon>Platyhelminthes</taxon>
        <taxon>Trematoda</taxon>
        <taxon>Digenea</taxon>
        <taxon>Strigeidida</taxon>
        <taxon>Schistosomatoidea</taxon>
        <taxon>Schistosomatidae</taxon>
        <taxon>Schistosoma</taxon>
    </lineage>
</organism>
<sequence length="91" mass="10002">MDSYSIIPKTECAHIGLSFSQKDSLLYVYEVVTVIAVEETKNKPSSTLTVAAPDGSNDSATEVFDESNYRDSILPEIISDASNDNQHLVEF</sequence>
<proteinExistence type="predicted"/>
<reference evidence="1 2" key="2">
    <citation type="submission" date="2018-11" db="EMBL/GenBank/DDBJ databases">
        <authorList>
            <consortium name="Pathogen Informatics"/>
        </authorList>
    </citation>
    <scope>NUCLEOTIDE SEQUENCE [LARGE SCALE GENOMIC DNA]</scope>
    <source>
        <strain evidence="1">Dakar</strain>
        <strain evidence="2">Dakar, Senegal</strain>
    </source>
</reference>
<evidence type="ECO:0000313" key="2">
    <source>
        <dbReference type="Proteomes" id="UP000279833"/>
    </source>
</evidence>
<name>A0A183JU47_9TREM</name>
<dbReference type="EMBL" id="UZAK01012927">
    <property type="protein sequence ID" value="VDP02212.1"/>
    <property type="molecule type" value="Genomic_DNA"/>
</dbReference>
<dbReference type="AlphaFoldDB" id="A0A183JU47"/>
<evidence type="ECO:0000313" key="3">
    <source>
        <dbReference type="WBParaSite" id="SCUD_0000623701-mRNA-1"/>
    </source>
</evidence>
<gene>
    <name evidence="1" type="ORF">SCUD_LOCUS6237</name>
</gene>
<dbReference type="Proteomes" id="UP000279833">
    <property type="component" value="Unassembled WGS sequence"/>
</dbReference>
<accession>A0A183JU47</accession>
<reference evidence="3" key="1">
    <citation type="submission" date="2016-06" db="UniProtKB">
        <authorList>
            <consortium name="WormBaseParasite"/>
        </authorList>
    </citation>
    <scope>IDENTIFICATION</scope>
</reference>
<protein>
    <submittedName>
        <fullName evidence="3">Ovule protein</fullName>
    </submittedName>
</protein>